<evidence type="ECO:0000256" key="1">
    <source>
        <dbReference type="ARBA" id="ARBA00004196"/>
    </source>
</evidence>
<proteinExistence type="predicted"/>
<reference evidence="6" key="2">
    <citation type="journal article" date="2021" name="PeerJ">
        <title>Extensive microbial diversity within the chicken gut microbiome revealed by metagenomics and culture.</title>
        <authorList>
            <person name="Gilroy R."/>
            <person name="Ravi A."/>
            <person name="Getino M."/>
            <person name="Pursley I."/>
            <person name="Horton D.L."/>
            <person name="Alikhan N.F."/>
            <person name="Baker D."/>
            <person name="Gharbi K."/>
            <person name="Hall N."/>
            <person name="Watson M."/>
            <person name="Adriaenssens E.M."/>
            <person name="Foster-Nyarko E."/>
            <person name="Jarju S."/>
            <person name="Secka A."/>
            <person name="Antonio M."/>
            <person name="Oren A."/>
            <person name="Chaudhuri R.R."/>
            <person name="La Ragione R."/>
            <person name="Hildebrand F."/>
            <person name="Pallen M.J."/>
        </authorList>
    </citation>
    <scope>NUCLEOTIDE SEQUENCE</scope>
    <source>
        <strain evidence="6">11159</strain>
    </source>
</reference>
<comment type="caution">
    <text evidence="6">The sequence shown here is derived from an EMBL/GenBank/DDBJ whole genome shotgun (WGS) entry which is preliminary data.</text>
</comment>
<dbReference type="Proteomes" id="UP000823613">
    <property type="component" value="Unassembled WGS sequence"/>
</dbReference>
<feature type="domain" description="Periplasmic binding protein" evidence="5">
    <location>
        <begin position="30"/>
        <end position="325"/>
    </location>
</feature>
<dbReference type="EMBL" id="JADIMY010000054">
    <property type="protein sequence ID" value="MBO8427425.1"/>
    <property type="molecule type" value="Genomic_DNA"/>
</dbReference>
<keyword evidence="3" id="KW-0762">Sugar transport</keyword>
<dbReference type="Pfam" id="PF13407">
    <property type="entry name" value="Peripla_BP_4"/>
    <property type="match status" value="1"/>
</dbReference>
<reference evidence="6" key="1">
    <citation type="submission" date="2020-10" db="EMBL/GenBank/DDBJ databases">
        <authorList>
            <person name="Gilroy R."/>
        </authorList>
    </citation>
    <scope>NUCLEOTIDE SEQUENCE</scope>
    <source>
        <strain evidence="6">11159</strain>
    </source>
</reference>
<organism evidence="6 7">
    <name type="scientific">Candidatus Onthovivens merdipullorum</name>
    <dbReference type="NCBI Taxonomy" id="2840889"/>
    <lineage>
        <taxon>Bacteria</taxon>
        <taxon>Bacillati</taxon>
        <taxon>Bacillota</taxon>
        <taxon>Bacilli</taxon>
        <taxon>Bacillales</taxon>
        <taxon>Candidatus Onthovivens</taxon>
    </lineage>
</organism>
<dbReference type="Gene3D" id="3.40.50.2300">
    <property type="match status" value="2"/>
</dbReference>
<gene>
    <name evidence="6" type="ORF">IAC58_02555</name>
</gene>
<dbReference type="PANTHER" id="PTHR30036">
    <property type="entry name" value="D-XYLOSE-BINDING PERIPLASMIC PROTEIN"/>
    <property type="match status" value="1"/>
</dbReference>
<evidence type="ECO:0000256" key="4">
    <source>
        <dbReference type="ARBA" id="ARBA00022729"/>
    </source>
</evidence>
<protein>
    <submittedName>
        <fullName evidence="6">Substrate-binding domain-containing protein</fullName>
    </submittedName>
</protein>
<evidence type="ECO:0000256" key="2">
    <source>
        <dbReference type="ARBA" id="ARBA00022448"/>
    </source>
</evidence>
<accession>A0A9D9DIM5</accession>
<evidence type="ECO:0000313" key="7">
    <source>
        <dbReference type="Proteomes" id="UP000823613"/>
    </source>
</evidence>
<name>A0A9D9DIM5_9BACL</name>
<dbReference type="GO" id="GO:0030246">
    <property type="term" value="F:carbohydrate binding"/>
    <property type="evidence" value="ECO:0007669"/>
    <property type="project" value="TreeGrafter"/>
</dbReference>
<dbReference type="PANTHER" id="PTHR30036:SF2">
    <property type="entry name" value="D-GALACTOSE_METHYL-GALACTOSIDE BINDING PERIPLASMIC PROTEIN MGLB"/>
    <property type="match status" value="1"/>
</dbReference>
<keyword evidence="4" id="KW-0732">Signal</keyword>
<evidence type="ECO:0000259" key="5">
    <source>
        <dbReference type="Pfam" id="PF13407"/>
    </source>
</evidence>
<dbReference type="InterPro" id="IPR025997">
    <property type="entry name" value="SBP_2_dom"/>
</dbReference>
<keyword evidence="2" id="KW-0813">Transport</keyword>
<sequence length="355" mass="40776">MKKSKGIILGLILNSLLLVSCQKNSNIIPLFLYTNDDAFINELTNEIEARFTDFNIETYYASRSQLTQNRQISEVINQGDSKILLVNTVDRLASKSIVEKAKTMQIPVIFINREPLYEDIKDLDNVYYVGTNPTNEGELQASIVDDLFNGYTNFNYSRFDKNKNGKLDVVLIKGEQGHQDTEERSNASINKLKELGYDVNLINTTFYDWSRNTAFNNFKSIYDYFLNEDGTTTIELVLSNNDDMALGIIDYLLTLDSEIIEDNTSETSEVELPFYEKYFPIVGVDYTSDSKEYIINGYLYGTVKNEANVQADAIYKLTKRLINNEPLDDFEYEFTNDKFIRTNGEIVTIENVDNF</sequence>
<evidence type="ECO:0000256" key="3">
    <source>
        <dbReference type="ARBA" id="ARBA00022597"/>
    </source>
</evidence>
<dbReference type="SUPFAM" id="SSF53822">
    <property type="entry name" value="Periplasmic binding protein-like I"/>
    <property type="match status" value="1"/>
</dbReference>
<dbReference type="AlphaFoldDB" id="A0A9D9DIM5"/>
<dbReference type="InterPro" id="IPR028082">
    <property type="entry name" value="Peripla_BP_I"/>
</dbReference>
<dbReference type="PROSITE" id="PS51257">
    <property type="entry name" value="PROKAR_LIPOPROTEIN"/>
    <property type="match status" value="1"/>
</dbReference>
<dbReference type="InterPro" id="IPR050555">
    <property type="entry name" value="Bact_Solute-Bind_Prot2"/>
</dbReference>
<evidence type="ECO:0000313" key="6">
    <source>
        <dbReference type="EMBL" id="MBO8427425.1"/>
    </source>
</evidence>
<dbReference type="GO" id="GO:0030288">
    <property type="term" value="C:outer membrane-bounded periplasmic space"/>
    <property type="evidence" value="ECO:0007669"/>
    <property type="project" value="TreeGrafter"/>
</dbReference>
<comment type="subcellular location">
    <subcellularLocation>
        <location evidence="1">Cell envelope</location>
    </subcellularLocation>
</comment>